<dbReference type="KEGG" id="nak:EH165_07545"/>
<dbReference type="Pfam" id="PF00004">
    <property type="entry name" value="AAA"/>
    <property type="match status" value="1"/>
</dbReference>
<keyword evidence="3 5" id="KW-0067">ATP-binding</keyword>
<dbReference type="SUPFAM" id="SSF52540">
    <property type="entry name" value="P-loop containing nucleoside triphosphate hydrolases"/>
    <property type="match status" value="1"/>
</dbReference>
<dbReference type="PANTHER" id="PTHR23073">
    <property type="entry name" value="26S PROTEASOME REGULATORY SUBUNIT"/>
    <property type="match status" value="1"/>
</dbReference>
<dbReference type="GO" id="GO:0005524">
    <property type="term" value="F:ATP binding"/>
    <property type="evidence" value="ECO:0007669"/>
    <property type="project" value="UniProtKB-KW"/>
</dbReference>
<dbReference type="InterPro" id="IPR027417">
    <property type="entry name" value="P-loop_NTPase"/>
</dbReference>
<evidence type="ECO:0000313" key="5">
    <source>
        <dbReference type="EMBL" id="AZI58017.1"/>
    </source>
</evidence>
<dbReference type="InterPro" id="IPR003593">
    <property type="entry name" value="AAA+_ATPase"/>
</dbReference>
<evidence type="ECO:0000256" key="2">
    <source>
        <dbReference type="ARBA" id="ARBA00022741"/>
    </source>
</evidence>
<accession>A0A3G8ZMJ3</accession>
<dbReference type="Proteomes" id="UP000268084">
    <property type="component" value="Chromosome"/>
</dbReference>
<dbReference type="AlphaFoldDB" id="A0A3G8ZMJ3"/>
<keyword evidence="2" id="KW-0547">Nucleotide-binding</keyword>
<dbReference type="OrthoDB" id="9802352at2"/>
<dbReference type="SMART" id="SM00382">
    <property type="entry name" value="AAA"/>
    <property type="match status" value="1"/>
</dbReference>
<keyword evidence="6" id="KW-1185">Reference proteome</keyword>
<sequence length="677" mass="71871">MIVESAASLSLLSIDESRVVVGATFNLRGAIAAAVQVRNDMHWQHQEIAEAAVGVLAHEPADAAAWQLPSGWAERFGLCAIDIALLTTALAAELHPTVHLLTGLLAGDAGPGRPTVALALELAGISPTAPAARARLHSLAPLLRLRLIALDGADALHSRRIRVPCRVASQAIGDDLPPASLLPLLVSLPSIPLGSVELVASALEEGQPLIWIQGPAGSAGASMALAACQMLDAAALVADLHRHPSLLERPEMGENGMLQRSTSQAESLQQSLAELVMESCLTGSILIIHGLELLSGSLSMLAATPLPVIAVSAERWNPLWGIDLPVCVHAPTLSVADRENLWSPVLDGGGISRDISALRLSPENIGIVSRHARLMRRLAARAHPLEVEIRTSARQLGRGPSNQFADAGSVRMSDLVLPERIAAEVQRLLDWARYRDEVLAQGPLQGKGGKGGGICALFSGGPGTGKTLAAHAVADTLGMDLIQVDLSGVVSKYIGETEKNLEKVFTEAESLNAVLFFDEADSLFGTRSSVKDSNDRYANQEVAYLLQRMEQFDGITVLATNLRGNLDPAFARRLHFIIAFPDPDVPTRQRLWQHHIESIGRLDQKDPITVDSLAGALEIAGGDIRNIVLSAAYAATAEGEGVGMRHLVAAVLREYTKLGRRPPGGPWQSGSVHHSKA</sequence>
<evidence type="ECO:0000259" key="4">
    <source>
        <dbReference type="SMART" id="SM00382"/>
    </source>
</evidence>
<name>A0A3G8ZMJ3_9ACTN</name>
<dbReference type="InterPro" id="IPR054472">
    <property type="entry name" value="WHD"/>
</dbReference>
<organism evidence="5 6">
    <name type="scientific">Nakamurella antarctica</name>
    <dbReference type="NCBI Taxonomy" id="1902245"/>
    <lineage>
        <taxon>Bacteria</taxon>
        <taxon>Bacillati</taxon>
        <taxon>Actinomycetota</taxon>
        <taxon>Actinomycetes</taxon>
        <taxon>Nakamurellales</taxon>
        <taxon>Nakamurellaceae</taxon>
        <taxon>Nakamurella</taxon>
    </lineage>
</organism>
<reference evidence="5 6" key="1">
    <citation type="submission" date="2018-11" db="EMBL/GenBank/DDBJ databases">
        <authorList>
            <person name="Da X."/>
        </authorList>
    </citation>
    <scope>NUCLEOTIDE SEQUENCE [LARGE SCALE GENOMIC DNA]</scope>
    <source>
        <strain evidence="5 6">S14-144</strain>
    </source>
</reference>
<gene>
    <name evidence="5" type="ORF">EH165_07545</name>
</gene>
<dbReference type="Gene3D" id="3.40.50.300">
    <property type="entry name" value="P-loop containing nucleotide triphosphate hydrolases"/>
    <property type="match status" value="1"/>
</dbReference>
<protein>
    <submittedName>
        <fullName evidence="5">ATP-binding protein</fullName>
    </submittedName>
</protein>
<evidence type="ECO:0000256" key="1">
    <source>
        <dbReference type="ARBA" id="ARBA00006914"/>
    </source>
</evidence>
<evidence type="ECO:0000313" key="6">
    <source>
        <dbReference type="Proteomes" id="UP000268084"/>
    </source>
</evidence>
<dbReference type="GO" id="GO:0016887">
    <property type="term" value="F:ATP hydrolysis activity"/>
    <property type="evidence" value="ECO:0007669"/>
    <property type="project" value="InterPro"/>
</dbReference>
<dbReference type="EMBL" id="CP034170">
    <property type="protein sequence ID" value="AZI58017.1"/>
    <property type="molecule type" value="Genomic_DNA"/>
</dbReference>
<dbReference type="Pfam" id="PF22977">
    <property type="entry name" value="WHD"/>
    <property type="match status" value="1"/>
</dbReference>
<dbReference type="InterPro" id="IPR050221">
    <property type="entry name" value="26S_Proteasome_ATPase"/>
</dbReference>
<evidence type="ECO:0000256" key="3">
    <source>
        <dbReference type="ARBA" id="ARBA00022840"/>
    </source>
</evidence>
<feature type="domain" description="AAA+ ATPase" evidence="4">
    <location>
        <begin position="452"/>
        <end position="584"/>
    </location>
</feature>
<reference evidence="5 6" key="2">
    <citation type="submission" date="2018-12" db="EMBL/GenBank/DDBJ databases">
        <title>Nakamurella antarcticus sp. nov., isolated from Antarctica South Shetland Islands soil.</title>
        <authorList>
            <person name="Peng F."/>
        </authorList>
    </citation>
    <scope>NUCLEOTIDE SEQUENCE [LARGE SCALE GENOMIC DNA]</scope>
    <source>
        <strain evidence="5 6">S14-144</strain>
    </source>
</reference>
<proteinExistence type="inferred from homology"/>
<dbReference type="InterPro" id="IPR003959">
    <property type="entry name" value="ATPase_AAA_core"/>
</dbReference>
<dbReference type="CDD" id="cd19481">
    <property type="entry name" value="RecA-like_protease"/>
    <property type="match status" value="1"/>
</dbReference>
<comment type="similarity">
    <text evidence="1">Belongs to the AAA ATPase family.</text>
</comment>